<dbReference type="EMBL" id="JASMRX010000001">
    <property type="protein sequence ID" value="MDN6877084.1"/>
    <property type="molecule type" value="Genomic_DNA"/>
</dbReference>
<evidence type="ECO:0000313" key="2">
    <source>
        <dbReference type="Proteomes" id="UP001176500"/>
    </source>
</evidence>
<protein>
    <submittedName>
        <fullName evidence="1">Uncharacterized protein</fullName>
    </submittedName>
</protein>
<accession>A0ABT8LKQ3</accession>
<keyword evidence="2" id="KW-1185">Reference proteome</keyword>
<proteinExistence type="predicted"/>
<organism evidence="1 2">
    <name type="scientific">Serratia bockelmannii</name>
    <dbReference type="NCBI Taxonomy" id="2703793"/>
    <lineage>
        <taxon>Bacteria</taxon>
        <taxon>Pseudomonadati</taxon>
        <taxon>Pseudomonadota</taxon>
        <taxon>Gammaproteobacteria</taxon>
        <taxon>Enterobacterales</taxon>
        <taxon>Yersiniaceae</taxon>
        <taxon>Serratia</taxon>
    </lineage>
</organism>
<sequence>MTNFEIIEWLIKDGGQYTREQHITLLQQNFPELDITESKVTSIRQSMATSPFVKAVVEDVKPQGRKIKVISVDSEYKRYSRARVDRPEVVANAWLNEEPRSVVECIKRVKWFNQLLAPVTHQRAY</sequence>
<name>A0ABT8LKQ3_9GAMM</name>
<comment type="caution">
    <text evidence="1">The sequence shown here is derived from an EMBL/GenBank/DDBJ whole genome shotgun (WGS) entry which is preliminary data.</text>
</comment>
<evidence type="ECO:0000313" key="1">
    <source>
        <dbReference type="EMBL" id="MDN6877084.1"/>
    </source>
</evidence>
<dbReference type="Proteomes" id="UP001176500">
    <property type="component" value="Unassembled WGS sequence"/>
</dbReference>
<dbReference type="RefSeq" id="WP_301479690.1">
    <property type="nucleotide sequence ID" value="NZ_CBDHVZ010000065.1"/>
</dbReference>
<reference evidence="1" key="1">
    <citation type="submission" date="2023-05" db="EMBL/GenBank/DDBJ databases">
        <title>Cannabis rhizosphere genomes.</title>
        <authorList>
            <person name="Goff K.L."/>
        </authorList>
    </citation>
    <scope>NUCLEOTIDE SEQUENCE</scope>
    <source>
        <strain evidence="1">SPPC 2817</strain>
    </source>
</reference>
<gene>
    <name evidence="1" type="ORF">QO199_00170</name>
</gene>